<dbReference type="InterPro" id="IPR036318">
    <property type="entry name" value="FAD-bd_PCMH-like_sf"/>
</dbReference>
<comment type="cofactor">
    <cofactor evidence="1">
        <name>FAD</name>
        <dbReference type="ChEBI" id="CHEBI:57692"/>
    </cofactor>
</comment>
<keyword evidence="5" id="KW-0560">Oxidoreductase</keyword>
<evidence type="ECO:0000313" key="9">
    <source>
        <dbReference type="Proteomes" id="UP000030651"/>
    </source>
</evidence>
<dbReference type="OMA" id="TYINFAH"/>
<gene>
    <name evidence="8" type="ORF">PFICI_13486</name>
</gene>
<feature type="chain" id="PRO_5004834898" description="FAD-binding PCMH-type domain-containing protein" evidence="6">
    <location>
        <begin position="19"/>
        <end position="479"/>
    </location>
</feature>
<dbReference type="STRING" id="1229662.W3WPC8"/>
<keyword evidence="4" id="KW-0274">FAD</keyword>
<dbReference type="PROSITE" id="PS51387">
    <property type="entry name" value="FAD_PCMH"/>
    <property type="match status" value="1"/>
</dbReference>
<dbReference type="eggNOG" id="ENOG502RGYQ">
    <property type="taxonomic scope" value="Eukaryota"/>
</dbReference>
<dbReference type="InterPro" id="IPR050416">
    <property type="entry name" value="FAD-linked_Oxidoreductase"/>
</dbReference>
<feature type="signal peptide" evidence="6">
    <location>
        <begin position="1"/>
        <end position="18"/>
    </location>
</feature>
<comment type="similarity">
    <text evidence="2">Belongs to the oxygen-dependent FAD-linked oxidoreductase family.</text>
</comment>
<name>W3WPC8_PESFW</name>
<evidence type="ECO:0000313" key="8">
    <source>
        <dbReference type="EMBL" id="ETS75002.1"/>
    </source>
</evidence>
<evidence type="ECO:0000259" key="7">
    <source>
        <dbReference type="PROSITE" id="PS51387"/>
    </source>
</evidence>
<evidence type="ECO:0000256" key="2">
    <source>
        <dbReference type="ARBA" id="ARBA00005466"/>
    </source>
</evidence>
<dbReference type="InterPro" id="IPR006094">
    <property type="entry name" value="Oxid_FAD_bind_N"/>
</dbReference>
<evidence type="ECO:0000256" key="1">
    <source>
        <dbReference type="ARBA" id="ARBA00001974"/>
    </source>
</evidence>
<dbReference type="KEGG" id="pfy:PFICI_13486"/>
<evidence type="ECO:0000256" key="4">
    <source>
        <dbReference type="ARBA" id="ARBA00022827"/>
    </source>
</evidence>
<evidence type="ECO:0000256" key="5">
    <source>
        <dbReference type="ARBA" id="ARBA00023002"/>
    </source>
</evidence>
<dbReference type="PANTHER" id="PTHR42973">
    <property type="entry name" value="BINDING OXIDOREDUCTASE, PUTATIVE (AFU_ORTHOLOGUE AFUA_1G17690)-RELATED"/>
    <property type="match status" value="1"/>
</dbReference>
<dbReference type="GO" id="GO:0071949">
    <property type="term" value="F:FAD binding"/>
    <property type="evidence" value="ECO:0007669"/>
    <property type="project" value="InterPro"/>
</dbReference>
<proteinExistence type="inferred from homology"/>
<dbReference type="HOGENOM" id="CLU_018354_0_2_1"/>
<keyword evidence="6" id="KW-0732">Signal</keyword>
<dbReference type="RefSeq" id="XP_007840258.1">
    <property type="nucleotide sequence ID" value="XM_007842067.1"/>
</dbReference>
<dbReference type="Pfam" id="PF08031">
    <property type="entry name" value="BBE"/>
    <property type="match status" value="1"/>
</dbReference>
<protein>
    <recommendedName>
        <fullName evidence="7">FAD-binding PCMH-type domain-containing protein</fullName>
    </recommendedName>
</protein>
<dbReference type="Gene3D" id="3.40.462.20">
    <property type="match status" value="1"/>
</dbReference>
<evidence type="ECO:0000256" key="3">
    <source>
        <dbReference type="ARBA" id="ARBA00022630"/>
    </source>
</evidence>
<reference evidence="9" key="1">
    <citation type="journal article" date="2015" name="BMC Genomics">
        <title>Genomic and transcriptomic analysis of the endophytic fungus Pestalotiopsis fici reveals its lifestyle and high potential for synthesis of natural products.</title>
        <authorList>
            <person name="Wang X."/>
            <person name="Zhang X."/>
            <person name="Liu L."/>
            <person name="Xiang M."/>
            <person name="Wang W."/>
            <person name="Sun X."/>
            <person name="Che Y."/>
            <person name="Guo L."/>
            <person name="Liu G."/>
            <person name="Guo L."/>
            <person name="Wang C."/>
            <person name="Yin W.B."/>
            <person name="Stadler M."/>
            <person name="Zhang X."/>
            <person name="Liu X."/>
        </authorList>
    </citation>
    <scope>NUCLEOTIDE SEQUENCE [LARGE SCALE GENOMIC DNA]</scope>
    <source>
        <strain evidence="9">W106-1 / CGMCC3.15140</strain>
    </source>
</reference>
<evidence type="ECO:0000256" key="6">
    <source>
        <dbReference type="SAM" id="SignalP"/>
    </source>
</evidence>
<dbReference type="OrthoDB" id="415825at2759"/>
<dbReference type="GO" id="GO:0016491">
    <property type="term" value="F:oxidoreductase activity"/>
    <property type="evidence" value="ECO:0007669"/>
    <property type="project" value="UniProtKB-KW"/>
</dbReference>
<feature type="domain" description="FAD-binding PCMH-type" evidence="7">
    <location>
        <begin position="58"/>
        <end position="229"/>
    </location>
</feature>
<dbReference type="InterPro" id="IPR016169">
    <property type="entry name" value="FAD-bd_PCMH_sub2"/>
</dbReference>
<dbReference type="SUPFAM" id="SSF56176">
    <property type="entry name" value="FAD-binding/transporter-associated domain-like"/>
    <property type="match status" value="1"/>
</dbReference>
<dbReference type="Proteomes" id="UP000030651">
    <property type="component" value="Unassembled WGS sequence"/>
</dbReference>
<accession>W3WPC8</accession>
<dbReference type="AlphaFoldDB" id="W3WPC8"/>
<sequence>MKIVSLLRIISASCSVLASPGLANYTSLTVKQVSAELGPLLSTQNLITSEVPARWSDFDPPHPLVVVNVETELDVAVTVKYCVDKKVHVLAQNGGAGWATFDQSEQVVLINMARLNGVTFNSNKTQVSIGGGSTINNTIAHAYAAGALVETGNCNCVGTLGAILGGGYGNLMGLYGFGVDNVLSLTVVTADGQLRNVTPSSAPDLFWGLRGAGPNFGIVTSAVVKSYPASQDDMQAWSGGLVFDSDDLEEVVQAIQDLDLQPEMNVFLYYISDGSESNTPIVLATVFLYKGNATSGRDAFASLYAIGPLLDSTAVLPYNQWNAGGDQFCNFGARKPSYGAGFQNMVPSTWRQIWDEYVAFQQQPGAQNSVVLLEAYSLEKARSVDAGTSAFPYRNINFNAVAIPWYEDAALDSQAQAFGSMTRDLWRSTDGLAKNSTYINFAHGDEDLDVVYGESLPRLQSIKHHFDPTNYFNQWYDIR</sequence>
<dbReference type="GeneID" id="19278499"/>
<dbReference type="EMBL" id="KI912119">
    <property type="protein sequence ID" value="ETS75002.1"/>
    <property type="molecule type" value="Genomic_DNA"/>
</dbReference>
<dbReference type="Gene3D" id="3.30.43.10">
    <property type="entry name" value="Uridine Diphospho-n-acetylenolpyruvylglucosamine Reductase, domain 2"/>
    <property type="match status" value="1"/>
</dbReference>
<keyword evidence="9" id="KW-1185">Reference proteome</keyword>
<dbReference type="Gene3D" id="3.30.465.10">
    <property type="match status" value="1"/>
</dbReference>
<dbReference type="InParanoid" id="W3WPC8"/>
<dbReference type="PANTHER" id="PTHR42973:SF39">
    <property type="entry name" value="FAD-BINDING PCMH-TYPE DOMAIN-CONTAINING PROTEIN"/>
    <property type="match status" value="1"/>
</dbReference>
<organism evidence="8 9">
    <name type="scientific">Pestalotiopsis fici (strain W106-1 / CGMCC3.15140)</name>
    <dbReference type="NCBI Taxonomy" id="1229662"/>
    <lineage>
        <taxon>Eukaryota</taxon>
        <taxon>Fungi</taxon>
        <taxon>Dikarya</taxon>
        <taxon>Ascomycota</taxon>
        <taxon>Pezizomycotina</taxon>
        <taxon>Sordariomycetes</taxon>
        <taxon>Xylariomycetidae</taxon>
        <taxon>Amphisphaeriales</taxon>
        <taxon>Sporocadaceae</taxon>
        <taxon>Pestalotiopsis</taxon>
    </lineage>
</organism>
<dbReference type="InterPro" id="IPR012951">
    <property type="entry name" value="BBE"/>
</dbReference>
<dbReference type="Pfam" id="PF01565">
    <property type="entry name" value="FAD_binding_4"/>
    <property type="match status" value="1"/>
</dbReference>
<dbReference type="InterPro" id="IPR016166">
    <property type="entry name" value="FAD-bd_PCMH"/>
</dbReference>
<dbReference type="InterPro" id="IPR016167">
    <property type="entry name" value="FAD-bd_PCMH_sub1"/>
</dbReference>
<keyword evidence="3" id="KW-0285">Flavoprotein</keyword>